<comment type="caution">
    <text evidence="2">The sequence shown here is derived from an EMBL/GenBank/DDBJ whole genome shotgun (WGS) entry which is preliminary data.</text>
</comment>
<keyword evidence="1" id="KW-1133">Transmembrane helix</keyword>
<proteinExistence type="predicted"/>
<feature type="transmembrane region" description="Helical" evidence="1">
    <location>
        <begin position="6"/>
        <end position="24"/>
    </location>
</feature>
<feature type="transmembrane region" description="Helical" evidence="1">
    <location>
        <begin position="31"/>
        <end position="52"/>
    </location>
</feature>
<dbReference type="EMBL" id="JAARWN010000024">
    <property type="protein sequence ID" value="MBC1937800.1"/>
    <property type="molecule type" value="Genomic_DNA"/>
</dbReference>
<dbReference type="Proteomes" id="UP000535908">
    <property type="component" value="Unassembled WGS sequence"/>
</dbReference>
<sequence>MFGILALSTVIVAVGLFLFAFRKLKNKKWKIIFCNIAVSLLLPASLFLGVYANEKQEEVDNQVRKDIGLFLKTEKIADGESLVNWEYDKKGHLVLFRIVNTYKVIFVVKNKETGKEREEIIQVNGDEMDEVISEVRENNALRERLNEQRK</sequence>
<accession>A0A7X0Y6C8</accession>
<evidence type="ECO:0000313" key="2">
    <source>
        <dbReference type="EMBL" id="MBC1937800.1"/>
    </source>
</evidence>
<evidence type="ECO:0000313" key="3">
    <source>
        <dbReference type="Proteomes" id="UP000535908"/>
    </source>
</evidence>
<gene>
    <name evidence="2" type="ORF">HCA69_15630</name>
</gene>
<evidence type="ECO:0000256" key="1">
    <source>
        <dbReference type="SAM" id="Phobius"/>
    </source>
</evidence>
<dbReference type="RefSeq" id="WP_185527864.1">
    <property type="nucleotide sequence ID" value="NZ_JAARWN010000024.1"/>
</dbReference>
<keyword evidence="1" id="KW-0812">Transmembrane</keyword>
<name>A0A7X0Y6C8_9LIST</name>
<reference evidence="2 3" key="1">
    <citation type="submission" date="2020-03" db="EMBL/GenBank/DDBJ databases">
        <title>Soil Listeria distribution.</title>
        <authorList>
            <person name="Liao J."/>
            <person name="Wiedmann M."/>
        </authorList>
    </citation>
    <scope>NUCLEOTIDE SEQUENCE [LARGE SCALE GENOMIC DNA]</scope>
    <source>
        <strain evidence="2 3">FSL L7-0741</strain>
    </source>
</reference>
<protein>
    <submittedName>
        <fullName evidence="2">Uncharacterized protein</fullName>
    </submittedName>
</protein>
<organism evidence="2 3">
    <name type="scientific">Listeria grandensis</name>
    <dbReference type="NCBI Taxonomy" id="1494963"/>
    <lineage>
        <taxon>Bacteria</taxon>
        <taxon>Bacillati</taxon>
        <taxon>Bacillota</taxon>
        <taxon>Bacilli</taxon>
        <taxon>Bacillales</taxon>
        <taxon>Listeriaceae</taxon>
        <taxon>Listeria</taxon>
    </lineage>
</organism>
<dbReference type="AlphaFoldDB" id="A0A7X0Y6C8"/>
<keyword evidence="1" id="KW-0472">Membrane</keyword>